<keyword evidence="2" id="KW-0812">Transmembrane</keyword>
<reference evidence="4" key="1">
    <citation type="submission" date="2025-08" db="UniProtKB">
        <authorList>
            <consortium name="RefSeq"/>
        </authorList>
    </citation>
    <scope>IDENTIFICATION</scope>
    <source>
        <tissue evidence="4">Whole Larva</tissue>
    </source>
</reference>
<feature type="transmembrane region" description="Helical" evidence="2">
    <location>
        <begin position="181"/>
        <end position="199"/>
    </location>
</feature>
<feature type="transmembrane region" description="Helical" evidence="2">
    <location>
        <begin position="300"/>
        <end position="324"/>
    </location>
</feature>
<dbReference type="Proteomes" id="UP000695000">
    <property type="component" value="Unplaced"/>
</dbReference>
<name>A0ABM1N7T0_NICVS</name>
<sequence length="476" mass="53688">MDEDDHDELLQCSDEESMSESGDDQCIPIDKPENVQVQTSIYTLHTKTEFILIKFTLILTATALLILLPLFQESINIKGSAFLILNFTSIFVMLILLVITILCRRFCKDFESINVAKTPLKVRELVATSLIYVSSGFIIIYAVDRKKVMCHLQDPIKGLVLVFSLIYYFFFCKKLMGLQRIFSTTTIIVGLFISVDYGLCDEFRCRGNDREHKSDDAGFWKWQIHSIWAGIYIVGLALFSAFYMLLDRYLICSAIVSPYASLSSQLLTTVSRLVSFQSVNTIPLSSQTRSLTTTRMNRKVYSAVHLSFWLHGFTFAFTVLFFWIDMLPNVGKSDNIVDFLIHTNNGLKCIFNPNLNHTSDCGNTSLYAWLFLLAYLGYFLSSIRFLILSQSAVYTIATTSVALPMVGIWWSLFKMCTVKKGLLIWAPTLSGELICALLGLPIVLIGLALLCKSHFKDCHLSRISSSTCSVSTAHLA</sequence>
<feature type="transmembrane region" description="Helical" evidence="2">
    <location>
        <begin position="83"/>
        <end position="103"/>
    </location>
</feature>
<feature type="transmembrane region" description="Helical" evidence="2">
    <location>
        <begin position="366"/>
        <end position="386"/>
    </location>
</feature>
<keyword evidence="2" id="KW-0472">Membrane</keyword>
<protein>
    <submittedName>
        <fullName evidence="4">Uncharacterized protein LOC108567119</fullName>
    </submittedName>
</protein>
<proteinExistence type="predicted"/>
<feature type="compositionally biased region" description="Acidic residues" evidence="1">
    <location>
        <begin position="1"/>
        <end position="23"/>
    </location>
</feature>
<feature type="transmembrane region" description="Helical" evidence="2">
    <location>
        <begin position="155"/>
        <end position="172"/>
    </location>
</feature>
<dbReference type="GeneID" id="108567119"/>
<keyword evidence="3" id="KW-1185">Reference proteome</keyword>
<feature type="transmembrane region" description="Helical" evidence="2">
    <location>
        <begin position="393"/>
        <end position="412"/>
    </location>
</feature>
<feature type="region of interest" description="Disordered" evidence="1">
    <location>
        <begin position="1"/>
        <end position="25"/>
    </location>
</feature>
<evidence type="ECO:0000313" key="4">
    <source>
        <dbReference type="RefSeq" id="XP_017782880.1"/>
    </source>
</evidence>
<evidence type="ECO:0000256" key="2">
    <source>
        <dbReference type="SAM" id="Phobius"/>
    </source>
</evidence>
<keyword evidence="2" id="KW-1133">Transmembrane helix</keyword>
<organism evidence="3 4">
    <name type="scientific">Nicrophorus vespilloides</name>
    <name type="common">Boreal carrion beetle</name>
    <dbReference type="NCBI Taxonomy" id="110193"/>
    <lineage>
        <taxon>Eukaryota</taxon>
        <taxon>Metazoa</taxon>
        <taxon>Ecdysozoa</taxon>
        <taxon>Arthropoda</taxon>
        <taxon>Hexapoda</taxon>
        <taxon>Insecta</taxon>
        <taxon>Pterygota</taxon>
        <taxon>Neoptera</taxon>
        <taxon>Endopterygota</taxon>
        <taxon>Coleoptera</taxon>
        <taxon>Polyphaga</taxon>
        <taxon>Staphyliniformia</taxon>
        <taxon>Silphidae</taxon>
        <taxon>Nicrophorinae</taxon>
        <taxon>Nicrophorus</taxon>
    </lineage>
</organism>
<accession>A0ABM1N7T0</accession>
<evidence type="ECO:0000256" key="1">
    <source>
        <dbReference type="SAM" id="MobiDB-lite"/>
    </source>
</evidence>
<feature type="transmembrane region" description="Helical" evidence="2">
    <location>
        <begin position="227"/>
        <end position="246"/>
    </location>
</feature>
<feature type="transmembrane region" description="Helical" evidence="2">
    <location>
        <begin position="124"/>
        <end position="143"/>
    </location>
</feature>
<gene>
    <name evidence="4" type="primary">LOC108567119</name>
</gene>
<evidence type="ECO:0000313" key="3">
    <source>
        <dbReference type="Proteomes" id="UP000695000"/>
    </source>
</evidence>
<feature type="transmembrane region" description="Helical" evidence="2">
    <location>
        <begin position="424"/>
        <end position="450"/>
    </location>
</feature>
<feature type="transmembrane region" description="Helical" evidence="2">
    <location>
        <begin position="51"/>
        <end position="71"/>
    </location>
</feature>
<dbReference type="RefSeq" id="XP_017782880.1">
    <property type="nucleotide sequence ID" value="XM_017927391.1"/>
</dbReference>